<protein>
    <submittedName>
        <fullName evidence="2">Uncharacterized protein</fullName>
    </submittedName>
</protein>
<evidence type="ECO:0000313" key="2">
    <source>
        <dbReference type="EMBL" id="KAG5461541.1"/>
    </source>
</evidence>
<dbReference type="Proteomes" id="UP000673691">
    <property type="component" value="Unassembled WGS sequence"/>
</dbReference>
<keyword evidence="3" id="KW-1185">Reference proteome</keyword>
<feature type="region of interest" description="Disordered" evidence="1">
    <location>
        <begin position="233"/>
        <end position="294"/>
    </location>
</feature>
<gene>
    <name evidence="2" type="ORF">BJ554DRAFT_6244</name>
</gene>
<sequence length="456" mass="50469">MTLQKFHQNRGTYNTNRFLQSSPAARFSSLRNQSWRGPAPSFCLDCQSATTLFLSTVAHHRAQDAVQTQSRAAARQLLPENAGCSQDFRRTVTYPQHLVVKLEQIQLLRRHVSYTQISAGPFPNLQHCFLQRGVLGLHTVLSFRAGEVERKSRSPFRSHFQIFGARPRSTWRVRARTTSAPETIAGTCPRDRRPSVRLTLTQNESGCALVIGSAPPTPAGPGAALLEHRNEDGVEAWAPRPHRRDPRSRSTEHGCSSSTRHRFGEAEVGGKLRGKKKERRDDVRPARGRAGGVLPVCTSPAPMFPADQARAERRRAAAAMSDLPHTLRPLSGSLATERQLCHGYARQNLLLQRKFSSADNERRSGFLFHRPNRHVTFSVNPELNPWNLQILAHPDLQICISCESCESTNPVIPVPTLALALAGGSSGVLSIAQSGLTTACLENGQEEVNRKEVCQM</sequence>
<proteinExistence type="predicted"/>
<comment type="caution">
    <text evidence="2">The sequence shown here is derived from an EMBL/GenBank/DDBJ whole genome shotgun (WGS) entry which is preliminary data.</text>
</comment>
<dbReference type="EMBL" id="JAEFCI010003484">
    <property type="protein sequence ID" value="KAG5461541.1"/>
    <property type="molecule type" value="Genomic_DNA"/>
</dbReference>
<accession>A0A8H8DKC0</accession>
<organism evidence="2 3">
    <name type="scientific">Olpidium bornovanus</name>
    <dbReference type="NCBI Taxonomy" id="278681"/>
    <lineage>
        <taxon>Eukaryota</taxon>
        <taxon>Fungi</taxon>
        <taxon>Fungi incertae sedis</taxon>
        <taxon>Olpidiomycota</taxon>
        <taxon>Olpidiomycotina</taxon>
        <taxon>Olpidiomycetes</taxon>
        <taxon>Olpidiales</taxon>
        <taxon>Olpidiaceae</taxon>
        <taxon>Olpidium</taxon>
    </lineage>
</organism>
<evidence type="ECO:0000313" key="3">
    <source>
        <dbReference type="Proteomes" id="UP000673691"/>
    </source>
</evidence>
<evidence type="ECO:0000256" key="1">
    <source>
        <dbReference type="SAM" id="MobiDB-lite"/>
    </source>
</evidence>
<name>A0A8H8DKC0_9FUNG</name>
<reference evidence="2 3" key="1">
    <citation type="journal article" name="Sci. Rep.">
        <title>Genome-scale phylogenetic analyses confirm Olpidium as the closest living zoosporic fungus to the non-flagellated, terrestrial fungi.</title>
        <authorList>
            <person name="Chang Y."/>
            <person name="Rochon D."/>
            <person name="Sekimoto S."/>
            <person name="Wang Y."/>
            <person name="Chovatia M."/>
            <person name="Sandor L."/>
            <person name="Salamov A."/>
            <person name="Grigoriev I.V."/>
            <person name="Stajich J.E."/>
            <person name="Spatafora J.W."/>
        </authorList>
    </citation>
    <scope>NUCLEOTIDE SEQUENCE [LARGE SCALE GENOMIC DNA]</scope>
    <source>
        <strain evidence="2">S191</strain>
    </source>
</reference>
<dbReference type="AlphaFoldDB" id="A0A8H8DKC0"/>